<dbReference type="InterPro" id="IPR050402">
    <property type="entry name" value="OR51/52/56-like"/>
</dbReference>
<proteinExistence type="inferred from homology"/>
<feature type="non-terminal residue" evidence="12">
    <location>
        <position position="316"/>
    </location>
</feature>
<dbReference type="AlphaFoldDB" id="A0A851FGK5"/>
<feature type="transmembrane region" description="Helical" evidence="10">
    <location>
        <begin position="199"/>
        <end position="223"/>
    </location>
</feature>
<dbReference type="PROSITE" id="PS00237">
    <property type="entry name" value="G_PROTEIN_RECEP_F1_1"/>
    <property type="match status" value="1"/>
</dbReference>
<reference evidence="12" key="1">
    <citation type="submission" date="2019-10" db="EMBL/GenBank/DDBJ databases">
        <title>Bird 10,000 Genomes (B10K) Project - Family phase.</title>
        <authorList>
            <person name="Zhang G."/>
        </authorList>
    </citation>
    <scope>NUCLEOTIDE SEQUENCE</scope>
    <source>
        <strain evidence="12">B10K-DU-002-53</strain>
        <tissue evidence="12">Muscle</tissue>
    </source>
</reference>
<name>A0A851FGK5_PITSO</name>
<evidence type="ECO:0000256" key="8">
    <source>
        <dbReference type="ARBA" id="ARBA00023224"/>
    </source>
</evidence>
<keyword evidence="9" id="KW-0297">G-protein coupled receptor</keyword>
<comment type="similarity">
    <text evidence="9">Belongs to the G-protein coupled receptor 1 family.</text>
</comment>
<evidence type="ECO:0000256" key="3">
    <source>
        <dbReference type="ARBA" id="ARBA00022606"/>
    </source>
</evidence>
<evidence type="ECO:0000313" key="13">
    <source>
        <dbReference type="Proteomes" id="UP000633448"/>
    </source>
</evidence>
<evidence type="ECO:0000256" key="10">
    <source>
        <dbReference type="RuleBase" id="RU363047"/>
    </source>
</evidence>
<sequence>MTSPNRSTSSPLPFLLVGVPGLESLHGWVSIPFCITYTLALLGNGLVLLAVGLDEGLQEPMFYFIAMLAVIDLIFSTAAVPKMLGVLWLGWREISFQACFLQMFCIHTFTAVESGLLLAMSLDRYVAICHPLRYSALLTGSRALQTGLLSLARGAGAMAPLMCLVGRLPYCGDRLVPHSYCEYLAVVGLACADPAPSHLYGLLVATLLVGTDSAFIAFSYSTILRAVGRLPAHDARLKALRTCGCHVFVILTFYVGGLLSMYLQRFPVHLAPYVQVLVADLYLTVPPMLNPLIYGLRVRQVQDGICKVLGQLAGHR</sequence>
<dbReference type="InterPro" id="IPR000276">
    <property type="entry name" value="GPCR_Rhodpsn"/>
</dbReference>
<feature type="transmembrane region" description="Helical" evidence="10">
    <location>
        <begin position="243"/>
        <end position="264"/>
    </location>
</feature>
<keyword evidence="9" id="KW-0675">Receptor</keyword>
<feature type="transmembrane region" description="Helical" evidence="10">
    <location>
        <begin position="61"/>
        <end position="80"/>
    </location>
</feature>
<dbReference type="OrthoDB" id="10036964at2759"/>
<dbReference type="GO" id="GO:0004930">
    <property type="term" value="F:G protein-coupled receptor activity"/>
    <property type="evidence" value="ECO:0007669"/>
    <property type="project" value="UniProtKB-KW"/>
</dbReference>
<feature type="transmembrane region" description="Helical" evidence="10">
    <location>
        <begin position="25"/>
        <end position="49"/>
    </location>
</feature>
<evidence type="ECO:0000256" key="9">
    <source>
        <dbReference type="RuleBase" id="RU000688"/>
    </source>
</evidence>
<evidence type="ECO:0000313" key="12">
    <source>
        <dbReference type="EMBL" id="NWI92040.1"/>
    </source>
</evidence>
<dbReference type="GO" id="GO:0005886">
    <property type="term" value="C:plasma membrane"/>
    <property type="evidence" value="ECO:0007669"/>
    <property type="project" value="UniProtKB-SubCell"/>
</dbReference>
<keyword evidence="8 9" id="KW-0807">Transducer</keyword>
<evidence type="ECO:0000256" key="7">
    <source>
        <dbReference type="ARBA" id="ARBA00023136"/>
    </source>
</evidence>
<dbReference type="PROSITE" id="PS50262">
    <property type="entry name" value="G_PROTEIN_RECEP_F1_2"/>
    <property type="match status" value="1"/>
</dbReference>
<organism evidence="12 13">
    <name type="scientific">Pitta sordida</name>
    <name type="common">Hooded pitta</name>
    <dbReference type="NCBI Taxonomy" id="9163"/>
    <lineage>
        <taxon>Eukaryota</taxon>
        <taxon>Metazoa</taxon>
        <taxon>Chordata</taxon>
        <taxon>Craniata</taxon>
        <taxon>Vertebrata</taxon>
        <taxon>Euteleostomi</taxon>
        <taxon>Archelosauria</taxon>
        <taxon>Archosauria</taxon>
        <taxon>Dinosauria</taxon>
        <taxon>Saurischia</taxon>
        <taxon>Theropoda</taxon>
        <taxon>Coelurosauria</taxon>
        <taxon>Aves</taxon>
        <taxon>Neognathae</taxon>
        <taxon>Neoaves</taxon>
        <taxon>Telluraves</taxon>
        <taxon>Australaves</taxon>
        <taxon>Passeriformes</taxon>
        <taxon>Pittidae</taxon>
        <taxon>Pitta</taxon>
    </lineage>
</organism>
<dbReference type="SUPFAM" id="SSF81321">
    <property type="entry name" value="Family A G protein-coupled receptor-like"/>
    <property type="match status" value="1"/>
</dbReference>
<keyword evidence="6 10" id="KW-1133">Transmembrane helix</keyword>
<keyword evidence="4 9" id="KW-0812">Transmembrane</keyword>
<keyword evidence="3 10" id="KW-0716">Sensory transduction</keyword>
<dbReference type="Gene3D" id="1.20.1070.10">
    <property type="entry name" value="Rhodopsin 7-helix transmembrane proteins"/>
    <property type="match status" value="1"/>
</dbReference>
<evidence type="ECO:0000256" key="5">
    <source>
        <dbReference type="ARBA" id="ARBA00022725"/>
    </source>
</evidence>
<evidence type="ECO:0000256" key="6">
    <source>
        <dbReference type="ARBA" id="ARBA00022989"/>
    </source>
</evidence>
<dbReference type="Proteomes" id="UP000633448">
    <property type="component" value="Unassembled WGS sequence"/>
</dbReference>
<comment type="caution">
    <text evidence="12">The sequence shown here is derived from an EMBL/GenBank/DDBJ whole genome shotgun (WGS) entry which is preliminary data.</text>
</comment>
<gene>
    <name evidence="12" type="primary">Or52e2</name>
    <name evidence="12" type="ORF">PITSOR_R10366</name>
</gene>
<evidence type="ECO:0000256" key="2">
    <source>
        <dbReference type="ARBA" id="ARBA00004141"/>
    </source>
</evidence>
<evidence type="ECO:0000259" key="11">
    <source>
        <dbReference type="PROSITE" id="PS50262"/>
    </source>
</evidence>
<evidence type="ECO:0000256" key="1">
    <source>
        <dbReference type="ARBA" id="ARBA00002936"/>
    </source>
</evidence>
<evidence type="ECO:0000256" key="4">
    <source>
        <dbReference type="ARBA" id="ARBA00022692"/>
    </source>
</evidence>
<feature type="transmembrane region" description="Helical" evidence="10">
    <location>
        <begin position="270"/>
        <end position="289"/>
    </location>
</feature>
<dbReference type="PANTHER" id="PTHR26450">
    <property type="entry name" value="OLFACTORY RECEPTOR 56B1-RELATED"/>
    <property type="match status" value="1"/>
</dbReference>
<dbReference type="PRINTS" id="PR00237">
    <property type="entry name" value="GPCRRHODOPSN"/>
</dbReference>
<comment type="subcellular location">
    <subcellularLocation>
        <location evidence="10">Cell membrane</location>
        <topology evidence="10">Multi-pass membrane protein</topology>
    </subcellularLocation>
    <subcellularLocation>
        <location evidence="2">Membrane</location>
        <topology evidence="2">Multi-pass membrane protein</topology>
    </subcellularLocation>
</comment>
<accession>A0A851FGK5</accession>
<dbReference type="FunFam" id="1.20.1070.10:FF:000006">
    <property type="entry name" value="Olfactory receptor"/>
    <property type="match status" value="1"/>
</dbReference>
<dbReference type="Pfam" id="PF13853">
    <property type="entry name" value="7tm_4"/>
    <property type="match status" value="1"/>
</dbReference>
<keyword evidence="7 10" id="KW-0472">Membrane</keyword>
<dbReference type="GO" id="GO:0004984">
    <property type="term" value="F:olfactory receptor activity"/>
    <property type="evidence" value="ECO:0007669"/>
    <property type="project" value="InterPro"/>
</dbReference>
<dbReference type="PANTHER" id="PTHR26450:SF179">
    <property type="entry name" value="OLFACTORY RECEPTOR"/>
    <property type="match status" value="1"/>
</dbReference>
<keyword evidence="10" id="KW-1003">Cell membrane</keyword>
<dbReference type="PRINTS" id="PR00245">
    <property type="entry name" value="OLFACTORYR"/>
</dbReference>
<feature type="non-terminal residue" evidence="12">
    <location>
        <position position="1"/>
    </location>
</feature>
<feature type="domain" description="G-protein coupled receptors family 1 profile" evidence="11">
    <location>
        <begin position="43"/>
        <end position="294"/>
    </location>
</feature>
<keyword evidence="5 10" id="KW-0552">Olfaction</keyword>
<comment type="function">
    <text evidence="1">Odorant receptor.</text>
</comment>
<keyword evidence="13" id="KW-1185">Reference proteome</keyword>
<dbReference type="InterPro" id="IPR017452">
    <property type="entry name" value="GPCR_Rhodpsn_7TM"/>
</dbReference>
<dbReference type="EMBL" id="WEKX01016032">
    <property type="protein sequence ID" value="NWI92040.1"/>
    <property type="molecule type" value="Genomic_DNA"/>
</dbReference>
<protein>
    <recommendedName>
        <fullName evidence="10">Olfactory receptor</fullName>
    </recommendedName>
</protein>
<dbReference type="InterPro" id="IPR000725">
    <property type="entry name" value="Olfact_rcpt"/>
</dbReference>